<dbReference type="Gene3D" id="1.25.40.10">
    <property type="entry name" value="Tetratricopeptide repeat domain"/>
    <property type="match status" value="1"/>
</dbReference>
<organism evidence="2 3">
    <name type="scientific">Epilithonimonas vandammei</name>
    <dbReference type="NCBI Taxonomy" id="2487072"/>
    <lineage>
        <taxon>Bacteria</taxon>
        <taxon>Pseudomonadati</taxon>
        <taxon>Bacteroidota</taxon>
        <taxon>Flavobacteriia</taxon>
        <taxon>Flavobacteriales</taxon>
        <taxon>Weeksellaceae</taxon>
        <taxon>Chryseobacterium group</taxon>
        <taxon>Epilithonimonas</taxon>
    </lineage>
</organism>
<dbReference type="SUPFAM" id="SSF48452">
    <property type="entry name" value="TPR-like"/>
    <property type="match status" value="1"/>
</dbReference>
<dbReference type="KEGG" id="eva:EIB75_15560"/>
<sequence length="193" mass="21556">MVLSKKIIGFLVVLSFLNGAKAQQYATKKIDRLIALSFQLSNRHQALQICAKTYQLSDAVGYYPGKAKSLNANINSYIGLGEREKALRSANKLYEIASSEGDDYYMGQALLAQALSYAYLGFFEKALKINKDAEVICSKIKDNDEFYSSLGQVYGGRAEIKHLQYKAPKEVLASELKSLGYYKKFYIIGDISI</sequence>
<dbReference type="AlphaFoldDB" id="A0A3G8ZS09"/>
<evidence type="ECO:0000313" key="3">
    <source>
        <dbReference type="Proteomes" id="UP000272316"/>
    </source>
</evidence>
<name>A0A3G8ZS09_9FLAO</name>
<dbReference type="RefSeq" id="WP_124987262.1">
    <property type="nucleotide sequence ID" value="NZ_CP034160.1"/>
</dbReference>
<gene>
    <name evidence="2" type="ORF">EIB75_15560</name>
</gene>
<dbReference type="Proteomes" id="UP000272316">
    <property type="component" value="Chromosome"/>
</dbReference>
<evidence type="ECO:0000256" key="1">
    <source>
        <dbReference type="SAM" id="SignalP"/>
    </source>
</evidence>
<dbReference type="InterPro" id="IPR011990">
    <property type="entry name" value="TPR-like_helical_dom_sf"/>
</dbReference>
<proteinExistence type="predicted"/>
<protein>
    <recommendedName>
        <fullName evidence="4">Tetratricopeptide repeat protein</fullName>
    </recommendedName>
</protein>
<feature type="signal peptide" evidence="1">
    <location>
        <begin position="1"/>
        <end position="22"/>
    </location>
</feature>
<accession>A0A3G8ZS09</accession>
<feature type="chain" id="PRO_5018262280" description="Tetratricopeptide repeat protein" evidence="1">
    <location>
        <begin position="23"/>
        <end position="193"/>
    </location>
</feature>
<reference evidence="3" key="1">
    <citation type="submission" date="2018-11" db="EMBL/GenBank/DDBJ databases">
        <title>Proposal to divide the Flavobacteriaceae and reorganize its genera based on Amino Acid Identity values calculated from whole genome sequences.</title>
        <authorList>
            <person name="Nicholson A.C."/>
            <person name="Gulvik C.A."/>
            <person name="Whitney A.M."/>
            <person name="Sheth M."/>
            <person name="Batra D."/>
            <person name="Pryor J."/>
            <person name="Bernardet J.-F."/>
            <person name="Hugo C."/>
            <person name="Kampfer P."/>
            <person name="Newman J.D."/>
            <person name="McQuiston J.R."/>
        </authorList>
    </citation>
    <scope>NUCLEOTIDE SEQUENCE [LARGE SCALE GENOMIC DNA]</scope>
    <source>
        <strain evidence="3">H6466</strain>
    </source>
</reference>
<evidence type="ECO:0008006" key="4">
    <source>
        <dbReference type="Google" id="ProtNLM"/>
    </source>
</evidence>
<evidence type="ECO:0000313" key="2">
    <source>
        <dbReference type="EMBL" id="AZI56591.1"/>
    </source>
</evidence>
<keyword evidence="1" id="KW-0732">Signal</keyword>
<dbReference type="EMBL" id="CP034160">
    <property type="protein sequence ID" value="AZI56591.1"/>
    <property type="molecule type" value="Genomic_DNA"/>
</dbReference>